<keyword evidence="2" id="KW-1133">Transmembrane helix</keyword>
<dbReference type="SUPFAM" id="SSF89392">
    <property type="entry name" value="Prokaryotic lipoproteins and lipoprotein localization factors"/>
    <property type="match status" value="1"/>
</dbReference>
<dbReference type="InterPro" id="IPR052944">
    <property type="entry name" value="Sporulation_related"/>
</dbReference>
<dbReference type="InterPro" id="IPR004564">
    <property type="entry name" value="OM_lipoprot_carrier_LolA-like"/>
</dbReference>
<name>A0ABZ1MPX2_STREF</name>
<feature type="region of interest" description="Disordered" evidence="1">
    <location>
        <begin position="167"/>
        <end position="186"/>
    </location>
</feature>
<organism evidence="3 4">
    <name type="scientific">Streptomyces purpurascens</name>
    <dbReference type="NCBI Taxonomy" id="1924"/>
    <lineage>
        <taxon>Bacteria</taxon>
        <taxon>Bacillati</taxon>
        <taxon>Actinomycetota</taxon>
        <taxon>Actinomycetes</taxon>
        <taxon>Kitasatosporales</taxon>
        <taxon>Streptomycetaceae</taxon>
        <taxon>Streptomyces</taxon>
    </lineage>
</organism>
<dbReference type="CDD" id="cd16325">
    <property type="entry name" value="LolA"/>
    <property type="match status" value="1"/>
</dbReference>
<sequence length="407" mass="41411">MAPYASDDSTTAGEVDEPRSGRRKAARYVVPVTVMGVAAATIGLVPALADSGDPDLPKITAQQLIEKIAKSDVQQLSGTVKISTDLGLPDLGGLESSLMSGAASPDGGGSSADPTAKLTELASGTHTLRVAADGPDKQKLSLLENAAEYSIVHNGKDVWAYDSKSNEVHHGTASESGKDQRPPATPKDFAEEALKAADDTTSVTVDGTAQVAGRDAYKLLIKPKQSGSTVGAITVAVDAKTGTPLKFTLTPASGGSAVVDAGFTQVDFAKPAASTFDFTPPKGAKVTEEKASEPKAPGKAEAREHAPKSLPKSEEDLGKGLDGMKTIGEGWNSIATFDTGGEGVPSGEAGGDLGGFVNSLGDKVTGKFGSGTVFSTRLVNALITDDGKVYVGLVTKDALVKAADAGN</sequence>
<keyword evidence="2" id="KW-0472">Membrane</keyword>
<dbReference type="PANTHER" id="PTHR37507">
    <property type="entry name" value="SPORULATION PROTEIN YDCC"/>
    <property type="match status" value="1"/>
</dbReference>
<dbReference type="Proteomes" id="UP001621512">
    <property type="component" value="Chromosome"/>
</dbReference>
<feature type="transmembrane region" description="Helical" evidence="2">
    <location>
        <begin position="28"/>
        <end position="49"/>
    </location>
</feature>
<feature type="region of interest" description="Disordered" evidence="1">
    <location>
        <begin position="1"/>
        <end position="26"/>
    </location>
</feature>
<evidence type="ECO:0000256" key="1">
    <source>
        <dbReference type="SAM" id="MobiDB-lite"/>
    </source>
</evidence>
<dbReference type="PANTHER" id="PTHR37507:SF2">
    <property type="entry name" value="SPORULATION PROTEIN YDCC"/>
    <property type="match status" value="1"/>
</dbReference>
<keyword evidence="2" id="KW-0812">Transmembrane</keyword>
<dbReference type="EMBL" id="CP108341">
    <property type="protein sequence ID" value="WTW29194.1"/>
    <property type="molecule type" value="Genomic_DNA"/>
</dbReference>
<keyword evidence="3" id="KW-0449">Lipoprotein</keyword>
<dbReference type="RefSeq" id="WP_405507012.1">
    <property type="nucleotide sequence ID" value="NZ_CP108341.1"/>
</dbReference>
<evidence type="ECO:0000313" key="3">
    <source>
        <dbReference type="EMBL" id="WTW29194.1"/>
    </source>
</evidence>
<evidence type="ECO:0000256" key="2">
    <source>
        <dbReference type="SAM" id="Phobius"/>
    </source>
</evidence>
<reference evidence="3 4" key="1">
    <citation type="submission" date="2022-10" db="EMBL/GenBank/DDBJ databases">
        <title>The complete genomes of actinobacterial strains from the NBC collection.</title>
        <authorList>
            <person name="Joergensen T.S."/>
            <person name="Alvarez Arevalo M."/>
            <person name="Sterndorff E.B."/>
            <person name="Faurdal D."/>
            <person name="Vuksanovic O."/>
            <person name="Mourched A.-S."/>
            <person name="Charusanti P."/>
            <person name="Shaw S."/>
            <person name="Blin K."/>
            <person name="Weber T."/>
        </authorList>
    </citation>
    <scope>NUCLEOTIDE SEQUENCE [LARGE SCALE GENOMIC DNA]</scope>
    <source>
        <strain evidence="3 4">NBC_00017</strain>
    </source>
</reference>
<feature type="region of interest" description="Disordered" evidence="1">
    <location>
        <begin position="279"/>
        <end position="318"/>
    </location>
</feature>
<feature type="region of interest" description="Disordered" evidence="1">
    <location>
        <begin position="97"/>
        <end position="116"/>
    </location>
</feature>
<feature type="compositionally biased region" description="Basic and acidic residues" evidence="1">
    <location>
        <begin position="285"/>
        <end position="318"/>
    </location>
</feature>
<proteinExistence type="predicted"/>
<dbReference type="Gene3D" id="2.50.20.10">
    <property type="entry name" value="Lipoprotein localisation LolA/LolB/LppX"/>
    <property type="match status" value="1"/>
</dbReference>
<gene>
    <name evidence="3" type="ORF">OHU35_25440</name>
</gene>
<protein>
    <submittedName>
        <fullName evidence="3">Outer-membrane lipoprotein carrier protein LolA</fullName>
    </submittedName>
</protein>
<dbReference type="InterPro" id="IPR029046">
    <property type="entry name" value="LolA/LolB/LppX"/>
</dbReference>
<keyword evidence="4" id="KW-1185">Reference proteome</keyword>
<accession>A0ABZ1MPX2</accession>
<evidence type="ECO:0000313" key="4">
    <source>
        <dbReference type="Proteomes" id="UP001621512"/>
    </source>
</evidence>
<feature type="compositionally biased region" description="Basic and acidic residues" evidence="1">
    <location>
        <begin position="167"/>
        <end position="181"/>
    </location>
</feature>